<evidence type="ECO:0000313" key="8">
    <source>
        <dbReference type="EMBL" id="TLD01593.1"/>
    </source>
</evidence>
<evidence type="ECO:0000256" key="1">
    <source>
        <dbReference type="ARBA" id="ARBA00004651"/>
    </source>
</evidence>
<dbReference type="EMBL" id="QGQD01000036">
    <property type="protein sequence ID" value="TLD01593.1"/>
    <property type="molecule type" value="Genomic_DNA"/>
</dbReference>
<dbReference type="InterPro" id="IPR002528">
    <property type="entry name" value="MATE_fam"/>
</dbReference>
<dbReference type="NCBIfam" id="TIGR00797">
    <property type="entry name" value="matE"/>
    <property type="match status" value="1"/>
</dbReference>
<organism evidence="8 9">
    <name type="scientific">Robinsoniella peoriensis</name>
    <dbReference type="NCBI Taxonomy" id="180332"/>
    <lineage>
        <taxon>Bacteria</taxon>
        <taxon>Bacillati</taxon>
        <taxon>Bacillota</taxon>
        <taxon>Clostridia</taxon>
        <taxon>Lachnospirales</taxon>
        <taxon>Lachnospiraceae</taxon>
        <taxon>Robinsoniella</taxon>
    </lineage>
</organism>
<comment type="subcellular location">
    <subcellularLocation>
        <location evidence="1">Cell membrane</location>
        <topology evidence="1">Multi-pass membrane protein</topology>
    </subcellularLocation>
</comment>
<protein>
    <submittedName>
        <fullName evidence="8">Multidrug export protein MepA</fullName>
    </submittedName>
</protein>
<evidence type="ECO:0000256" key="4">
    <source>
        <dbReference type="ARBA" id="ARBA00022692"/>
    </source>
</evidence>
<dbReference type="PANTHER" id="PTHR43549">
    <property type="entry name" value="MULTIDRUG RESISTANCE PROTEIN YPNP-RELATED"/>
    <property type="match status" value="1"/>
</dbReference>
<feature type="transmembrane region" description="Helical" evidence="7">
    <location>
        <begin position="172"/>
        <end position="195"/>
    </location>
</feature>
<proteinExistence type="predicted"/>
<keyword evidence="2" id="KW-0813">Transport</keyword>
<dbReference type="GO" id="GO:0005886">
    <property type="term" value="C:plasma membrane"/>
    <property type="evidence" value="ECO:0007669"/>
    <property type="project" value="UniProtKB-SubCell"/>
</dbReference>
<dbReference type="PANTHER" id="PTHR43549:SF3">
    <property type="entry name" value="MULTIDRUG RESISTANCE PROTEIN YPNP-RELATED"/>
    <property type="match status" value="1"/>
</dbReference>
<keyword evidence="3" id="KW-1003">Cell membrane</keyword>
<feature type="transmembrane region" description="Helical" evidence="7">
    <location>
        <begin position="64"/>
        <end position="87"/>
    </location>
</feature>
<dbReference type="Proteomes" id="UP000306509">
    <property type="component" value="Unassembled WGS sequence"/>
</dbReference>
<feature type="transmembrane region" description="Helical" evidence="7">
    <location>
        <begin position="421"/>
        <end position="441"/>
    </location>
</feature>
<dbReference type="Pfam" id="PF01554">
    <property type="entry name" value="MatE"/>
    <property type="match status" value="2"/>
</dbReference>
<evidence type="ECO:0000256" key="5">
    <source>
        <dbReference type="ARBA" id="ARBA00022989"/>
    </source>
</evidence>
<keyword evidence="9" id="KW-1185">Reference proteome</keyword>
<dbReference type="GO" id="GO:0042910">
    <property type="term" value="F:xenobiotic transmembrane transporter activity"/>
    <property type="evidence" value="ECO:0007669"/>
    <property type="project" value="InterPro"/>
</dbReference>
<comment type="caution">
    <text evidence="8">The sequence shown here is derived from an EMBL/GenBank/DDBJ whole genome shotgun (WGS) entry which is preliminary data.</text>
</comment>
<reference evidence="8 9" key="1">
    <citation type="journal article" date="2019" name="Anaerobe">
        <title>Detection of Robinsoniella peoriensis in multiple bone samples of a trauma patient.</title>
        <authorList>
            <person name="Schrottner P."/>
            <person name="Hartwich K."/>
            <person name="Bunk B."/>
            <person name="Schober I."/>
            <person name="Helbig S."/>
            <person name="Rudolph W.W."/>
            <person name="Gunzer F."/>
        </authorList>
    </citation>
    <scope>NUCLEOTIDE SEQUENCE [LARGE SCALE GENOMIC DNA]</scope>
    <source>
        <strain evidence="8 9">DSM 106044</strain>
    </source>
</reference>
<dbReference type="RefSeq" id="WP_330373638.1">
    <property type="nucleotide sequence ID" value="NZ_JBHTNY010000001.1"/>
</dbReference>
<feature type="transmembrane region" description="Helical" evidence="7">
    <location>
        <begin position="320"/>
        <end position="341"/>
    </location>
</feature>
<feature type="transmembrane region" description="Helical" evidence="7">
    <location>
        <begin position="240"/>
        <end position="268"/>
    </location>
</feature>
<feature type="transmembrane region" description="Helical" evidence="7">
    <location>
        <begin position="140"/>
        <end position="160"/>
    </location>
</feature>
<evidence type="ECO:0000256" key="7">
    <source>
        <dbReference type="SAM" id="Phobius"/>
    </source>
</evidence>
<evidence type="ECO:0000313" key="9">
    <source>
        <dbReference type="Proteomes" id="UP000306509"/>
    </source>
</evidence>
<dbReference type="CDD" id="cd13138">
    <property type="entry name" value="MATE_yoeA_like"/>
    <property type="match status" value="1"/>
</dbReference>
<dbReference type="PIRSF" id="PIRSF006603">
    <property type="entry name" value="DinF"/>
    <property type="match status" value="1"/>
</dbReference>
<feature type="transmembrane region" description="Helical" evidence="7">
    <location>
        <begin position="394"/>
        <end position="415"/>
    </location>
</feature>
<dbReference type="InterPro" id="IPR052031">
    <property type="entry name" value="Membrane_Transporter-Flippase"/>
</dbReference>
<keyword evidence="6 7" id="KW-0472">Membrane</keyword>
<dbReference type="AlphaFoldDB" id="A0A4U8QBE1"/>
<keyword evidence="4 7" id="KW-0812">Transmembrane</keyword>
<evidence type="ECO:0000256" key="3">
    <source>
        <dbReference type="ARBA" id="ARBA00022475"/>
    </source>
</evidence>
<feature type="transmembrane region" description="Helical" evidence="7">
    <location>
        <begin position="288"/>
        <end position="308"/>
    </location>
</feature>
<feature type="transmembrane region" description="Helical" evidence="7">
    <location>
        <begin position="201"/>
        <end position="220"/>
    </location>
</feature>
<dbReference type="InterPro" id="IPR048279">
    <property type="entry name" value="MdtK-like"/>
</dbReference>
<feature type="transmembrane region" description="Helical" evidence="7">
    <location>
        <begin position="21"/>
        <end position="38"/>
    </location>
</feature>
<evidence type="ECO:0000256" key="6">
    <source>
        <dbReference type="ARBA" id="ARBA00023136"/>
    </source>
</evidence>
<dbReference type="STRING" id="180332.GCA_000797495_04713"/>
<name>A0A4U8QBE1_9FIRM</name>
<feature type="transmembrane region" description="Helical" evidence="7">
    <location>
        <begin position="99"/>
        <end position="120"/>
    </location>
</feature>
<dbReference type="GO" id="GO:0015297">
    <property type="term" value="F:antiporter activity"/>
    <property type="evidence" value="ECO:0007669"/>
    <property type="project" value="InterPro"/>
</dbReference>
<gene>
    <name evidence="8" type="primary">mepA_5</name>
    <name evidence="8" type="ORF">DSM106044_01574</name>
</gene>
<evidence type="ECO:0000256" key="2">
    <source>
        <dbReference type="ARBA" id="ARBA00022448"/>
    </source>
</evidence>
<accession>A0A4U8QBE1</accession>
<feature type="transmembrane region" description="Helical" evidence="7">
    <location>
        <begin position="361"/>
        <end position="382"/>
    </location>
</feature>
<keyword evidence="5 7" id="KW-1133">Transmembrane helix</keyword>
<sequence length="455" mass="49093">MKSAIKSSKQDMTEGKIIKGILLFSIPLLIGNLFQQLYNTVDSIIAGNFIGKEALAAVGSSNSLINLIVGLFMGIATGAGVVISQYYGARAEKGMQEAVHTSITISIIGGIVLTGVGVVLSPQILVAMGTPQEVMDKSITYLRIFFCGSVFNILYNMGAGILRGVGDSKRPLYYLCVSSVVNIILDIIFVVVFHMGVAGTAWATVISQVVSAFMVVRALMRDDDIYRLHLKKLGISRIMLKRVLMMGIPSGIQNAIISFSNVVVQANINSFGADAMAGCSSYMKIDGFVILPIMSFGMAAMTFTGQNVGAGKRERVKKGAANTLMIGLTYTVAVTILLLLFGQIPLRVFSSDVAVNQNGYLMLRTVAPFYVTLTVAQVMTGVFRGAGKAVTSMLLMVGSMVGIRMLWVNIMVLFYPDLETVLWGYPVSWVFAMLGVILYAWKGKWLPEQGVSNTL</sequence>